<evidence type="ECO:0000313" key="2">
    <source>
        <dbReference type="EMBL" id="MDN0069543.1"/>
    </source>
</evidence>
<proteinExistence type="predicted"/>
<feature type="transmembrane region" description="Helical" evidence="1">
    <location>
        <begin position="62"/>
        <end position="80"/>
    </location>
</feature>
<feature type="transmembrane region" description="Helical" evidence="1">
    <location>
        <begin position="348"/>
        <end position="367"/>
    </location>
</feature>
<dbReference type="Proteomes" id="UP001168505">
    <property type="component" value="Unassembled WGS sequence"/>
</dbReference>
<comment type="caution">
    <text evidence="2">The sequence shown here is derived from an EMBL/GenBank/DDBJ whole genome shotgun (WGS) entry which is preliminary data.</text>
</comment>
<keyword evidence="1" id="KW-0812">Transmembrane</keyword>
<feature type="transmembrane region" description="Helical" evidence="1">
    <location>
        <begin position="209"/>
        <end position="228"/>
    </location>
</feature>
<feature type="transmembrane region" description="Helical" evidence="1">
    <location>
        <begin position="109"/>
        <end position="132"/>
    </location>
</feature>
<keyword evidence="1" id="KW-0472">Membrane</keyword>
<sequence>MGEIVAMPISVCITIILYIVISILIIFRLYKSEKLSSATIFTVMQLITFLGLVRLADYSYKADSVLLFIYLIALIMFYFGHEIYRRYRVLPTTCDISRSGPNQFQIERMLILVFIFTVVLVLFFAKSGANVFLQALRGFISGSQNNLTEQRLAFYTQTGVGYIYQIRVYLYPALLIMLANSGNGWLRRLSSILFPLMFLFILATGQRAGFIYCMVAWVISLLYFAEFGYLKREKVYIIVTVLIVFSLSIFIVLTIANGRNQVSGGIFQALLDRLLNDNQNSALMAFRYFIYDSPTQWGSDWINALADILPGKNDYIAVASRVFQLVYGSMRGTAPECIWGSVYYNWNWFGVFIVPFSLGVIHSWLYRRFLSYPISKTRIILYAFLFLNLGNWMVGGLISVFNNGVVALTLLGFVLHIDNSSSKRFSQTKKLMISS</sequence>
<dbReference type="EMBL" id="JAUEIR010000006">
    <property type="protein sequence ID" value="MDN0069543.1"/>
    <property type="molecule type" value="Genomic_DNA"/>
</dbReference>
<dbReference type="NCBIfam" id="TIGR04370">
    <property type="entry name" value="glyco_rpt_poly"/>
    <property type="match status" value="1"/>
</dbReference>
<feature type="transmembrane region" description="Helical" evidence="1">
    <location>
        <begin position="185"/>
        <end position="203"/>
    </location>
</feature>
<reference evidence="2" key="1">
    <citation type="submission" date="2023-06" db="EMBL/GenBank/DDBJ databases">
        <authorList>
            <person name="Zeman M."/>
            <person name="Kubasova T."/>
            <person name="Jahodarova E."/>
            <person name="Nykrynova M."/>
            <person name="Rychlik I."/>
        </authorList>
    </citation>
    <scope>NUCLEOTIDE SEQUENCE</scope>
    <source>
        <strain evidence="2">15_COKtk</strain>
    </source>
</reference>
<organism evidence="2 3">
    <name type="scientific">Collinsella ihumii</name>
    <dbReference type="NCBI Taxonomy" id="1720204"/>
    <lineage>
        <taxon>Bacteria</taxon>
        <taxon>Bacillati</taxon>
        <taxon>Actinomycetota</taxon>
        <taxon>Coriobacteriia</taxon>
        <taxon>Coriobacteriales</taxon>
        <taxon>Coriobacteriaceae</taxon>
        <taxon>Collinsella</taxon>
    </lineage>
</organism>
<evidence type="ECO:0000256" key="1">
    <source>
        <dbReference type="SAM" id="Phobius"/>
    </source>
</evidence>
<dbReference type="RefSeq" id="WP_289827244.1">
    <property type="nucleotide sequence ID" value="NZ_JAUEIR010000006.1"/>
</dbReference>
<protein>
    <submittedName>
        <fullName evidence="2">O-antigen polymerase</fullName>
    </submittedName>
</protein>
<accession>A0AAW7JXM1</accession>
<feature type="transmembrane region" description="Helical" evidence="1">
    <location>
        <begin position="379"/>
        <end position="398"/>
    </location>
</feature>
<feature type="transmembrane region" description="Helical" evidence="1">
    <location>
        <begin position="39"/>
        <end position="56"/>
    </location>
</feature>
<evidence type="ECO:0000313" key="3">
    <source>
        <dbReference type="Proteomes" id="UP001168505"/>
    </source>
</evidence>
<dbReference type="AlphaFoldDB" id="A0AAW7JXM1"/>
<gene>
    <name evidence="2" type="ORF">QVN40_07495</name>
</gene>
<feature type="transmembrane region" description="Helical" evidence="1">
    <location>
        <begin position="235"/>
        <end position="256"/>
    </location>
</feature>
<feature type="transmembrane region" description="Helical" evidence="1">
    <location>
        <begin position="6"/>
        <end position="27"/>
    </location>
</feature>
<keyword evidence="1" id="KW-1133">Transmembrane helix</keyword>
<feature type="transmembrane region" description="Helical" evidence="1">
    <location>
        <begin position="152"/>
        <end position="178"/>
    </location>
</feature>
<name>A0AAW7JXM1_9ACTN</name>
<reference evidence="2" key="2">
    <citation type="submission" date="2023-08" db="EMBL/GenBank/DDBJ databases">
        <title>Identification and characterization of horizontal gene transfer across gut microbiota members of farm animals based on homology search.</title>
        <authorList>
            <person name="Schwarzerova J."/>
            <person name="Nykrynova M."/>
            <person name="Jureckova K."/>
            <person name="Cejkova D."/>
            <person name="Rychlik I."/>
        </authorList>
    </citation>
    <scope>NUCLEOTIDE SEQUENCE</scope>
    <source>
        <strain evidence="2">15_COKtk</strain>
    </source>
</reference>